<accession>A0A7J6XNN1</accession>
<evidence type="ECO:0000256" key="2">
    <source>
        <dbReference type="ARBA" id="ARBA00022679"/>
    </source>
</evidence>
<gene>
    <name evidence="5" type="ORF">ECC02_001211</name>
    <name evidence="4" type="ORF">ECC02_011875</name>
</gene>
<keyword evidence="3" id="KW-0472">Membrane</keyword>
<dbReference type="VEuPathDB" id="TriTrypDB:ECC02_011875"/>
<feature type="transmembrane region" description="Helical" evidence="3">
    <location>
        <begin position="127"/>
        <end position="147"/>
    </location>
</feature>
<dbReference type="Proteomes" id="UP000583944">
    <property type="component" value="Unassembled WGS sequence"/>
</dbReference>
<dbReference type="EMBL" id="JABDHM010000319">
    <property type="protein sequence ID" value="KAF5215448.1"/>
    <property type="molecule type" value="Genomic_DNA"/>
</dbReference>
<reference evidence="4" key="2">
    <citation type="submission" date="2020-04" db="EMBL/GenBank/DDBJ databases">
        <authorList>
            <person name="Diaz Viraque F."/>
        </authorList>
    </citation>
    <scope>NUCLEOTIDE SEQUENCE</scope>
    <source>
        <strain evidence="4">Berenice</strain>
    </source>
</reference>
<dbReference type="SUPFAM" id="SSF53756">
    <property type="entry name" value="UDP-Glycosyltransferase/glycogen phosphorylase"/>
    <property type="match status" value="1"/>
</dbReference>
<dbReference type="InterPro" id="IPR002213">
    <property type="entry name" value="UDP_glucos_trans"/>
</dbReference>
<feature type="transmembrane region" description="Helical" evidence="3">
    <location>
        <begin position="100"/>
        <end position="115"/>
    </location>
</feature>
<feature type="transmembrane region" description="Helical" evidence="3">
    <location>
        <begin position="72"/>
        <end position="94"/>
    </location>
</feature>
<dbReference type="PANTHER" id="PTHR48043:SF145">
    <property type="entry name" value="FI06409P-RELATED"/>
    <property type="match status" value="1"/>
</dbReference>
<dbReference type="EMBL" id="JABDHM010000006">
    <property type="protein sequence ID" value="KAF5225448.1"/>
    <property type="molecule type" value="Genomic_DNA"/>
</dbReference>
<evidence type="ECO:0000256" key="3">
    <source>
        <dbReference type="SAM" id="Phobius"/>
    </source>
</evidence>
<evidence type="ECO:0000313" key="6">
    <source>
        <dbReference type="Proteomes" id="UP000583944"/>
    </source>
</evidence>
<feature type="transmembrane region" description="Helical" evidence="3">
    <location>
        <begin position="592"/>
        <end position="613"/>
    </location>
</feature>
<comment type="caution">
    <text evidence="4">The sequence shown here is derived from an EMBL/GenBank/DDBJ whole genome shotgun (WGS) entry which is preliminary data.</text>
</comment>
<keyword evidence="2" id="KW-0808">Transferase</keyword>
<dbReference type="Pfam" id="PF00201">
    <property type="entry name" value="UDPGT"/>
    <property type="match status" value="1"/>
</dbReference>
<keyword evidence="1" id="KW-0328">Glycosyltransferase</keyword>
<dbReference type="VEuPathDB" id="TriTrypDB:BCY84_13890"/>
<dbReference type="CDD" id="cd03784">
    <property type="entry name" value="GT1_Gtf-like"/>
    <property type="match status" value="1"/>
</dbReference>
<evidence type="ECO:0000313" key="4">
    <source>
        <dbReference type="EMBL" id="KAF5215448.1"/>
    </source>
</evidence>
<name>A0A7J6XNN1_TRYCR</name>
<feature type="transmembrane region" description="Helical" evidence="3">
    <location>
        <begin position="42"/>
        <end position="65"/>
    </location>
</feature>
<protein>
    <recommendedName>
        <fullName evidence="7">UDP-glucoronosyl and UDP-glucosyl transferase</fullName>
    </recommendedName>
</protein>
<dbReference type="VEuPathDB" id="TriTrypDB:ECC02_001211"/>
<keyword evidence="3" id="KW-1133">Transmembrane helix</keyword>
<evidence type="ECO:0008006" key="7">
    <source>
        <dbReference type="Google" id="ProtNLM"/>
    </source>
</evidence>
<dbReference type="GO" id="GO:0008194">
    <property type="term" value="F:UDP-glycosyltransferase activity"/>
    <property type="evidence" value="ECO:0007669"/>
    <property type="project" value="InterPro"/>
</dbReference>
<organism evidence="4 6">
    <name type="scientific">Trypanosoma cruzi</name>
    <dbReference type="NCBI Taxonomy" id="5693"/>
    <lineage>
        <taxon>Eukaryota</taxon>
        <taxon>Discoba</taxon>
        <taxon>Euglenozoa</taxon>
        <taxon>Kinetoplastea</taxon>
        <taxon>Metakinetoplastina</taxon>
        <taxon>Trypanosomatida</taxon>
        <taxon>Trypanosomatidae</taxon>
        <taxon>Trypanosoma</taxon>
        <taxon>Schizotrypanum</taxon>
    </lineage>
</organism>
<dbReference type="InterPro" id="IPR050271">
    <property type="entry name" value="UDP-glycosyltransferase"/>
</dbReference>
<dbReference type="AlphaFoldDB" id="A0A7J6XNN1"/>
<evidence type="ECO:0000313" key="5">
    <source>
        <dbReference type="EMBL" id="KAF5225448.1"/>
    </source>
</evidence>
<dbReference type="Gene3D" id="3.40.50.2000">
    <property type="entry name" value="Glycogen Phosphorylase B"/>
    <property type="match status" value="2"/>
</dbReference>
<sequence>MRTCFIAQFTFAGFHDVWSMPVACRAVVIFRWLVGLCGAEFFFQVFSGIFFGKAFFFTCICLRIACEIDFKLFFRFLKCFLFFFYVNFDLNFFFVCDKNNASHLLIILCFGYIYTKGKKMQIRSKNILRAILIGSIYFFGLIAVDALKVGVAPFPEPDRFAMMSAIVEEMHLRGHDVTVYVPGSFMNECHKVAGCECISIGIYNEAYTKKNEPSGIFSDLIISVSGDHPKKNFNNFFALAFKMTLEKNLLLPDAVIVDIETWGADSVARSLRIPTVFLWSSRHWPSQMNPSFPSHGSGLGLRMSEIERLKNYFFQRLNHFVTRLRNTKVDNSYESFETLLYGRHIVAPFVFGLDMSQPFCPNIHSVGFLIPRSREMTSINSSLMSWMNGCTEGILYINLGSISHFSTEWTKGLYESIDKFTKKGLMCVLWEVSDNRRPPLVGKKNDVRFRLSPFFSFSRLLILHHKNTKIFLTNCGGNSVYEAVESGVPILGLGFLPNEMDMCARAQDAGIGVALDKLVLNSSQFINEVTQLKNNQKILGNLMKIKRMGYLLGGSRKAAEVVEFVASLDANSVGFFCPFTQLPFIERHDLDVFFILSGIVSVIIFLTINIVCCRKSVEGSHKKQN</sequence>
<keyword evidence="3" id="KW-0812">Transmembrane</keyword>
<reference evidence="4 6" key="1">
    <citation type="journal article" date="2019" name="Genome Biol. Evol.">
        <title>Nanopore Sequencing Significantly Improves Genome Assembly of the Protozoan Parasite Trypanosoma cruzi.</title>
        <authorList>
            <person name="Diaz-Viraque F."/>
            <person name="Pita S."/>
            <person name="Greif G."/>
            <person name="de Souza R.C.M."/>
            <person name="Iraola G."/>
            <person name="Robello C."/>
        </authorList>
    </citation>
    <scope>NUCLEOTIDE SEQUENCE [LARGE SCALE GENOMIC DNA]</scope>
    <source>
        <strain evidence="4 6">Berenice</strain>
    </source>
</reference>
<dbReference type="PANTHER" id="PTHR48043">
    <property type="entry name" value="EG:EG0003.4 PROTEIN-RELATED"/>
    <property type="match status" value="1"/>
</dbReference>
<evidence type="ECO:0000256" key="1">
    <source>
        <dbReference type="ARBA" id="ARBA00022676"/>
    </source>
</evidence>
<proteinExistence type="predicted"/>